<feature type="transmembrane region" description="Helical" evidence="1">
    <location>
        <begin position="7"/>
        <end position="24"/>
    </location>
</feature>
<dbReference type="AlphaFoldDB" id="A0A076LAN4"/>
<keyword evidence="1" id="KW-1133">Transmembrane helix</keyword>
<dbReference type="STRING" id="1301915.JH146_0401"/>
<keyword evidence="1" id="KW-0472">Membrane</keyword>
<protein>
    <submittedName>
        <fullName evidence="2">UbiA prenyltransferase</fullName>
    </submittedName>
</protein>
<dbReference type="GO" id="GO:0016740">
    <property type="term" value="F:transferase activity"/>
    <property type="evidence" value="ECO:0007669"/>
    <property type="project" value="UniProtKB-KW"/>
</dbReference>
<dbReference type="RefSeq" id="WP_048201441.1">
    <property type="nucleotide sequence ID" value="NZ_CP009149.1"/>
</dbReference>
<evidence type="ECO:0000256" key="1">
    <source>
        <dbReference type="SAM" id="Phobius"/>
    </source>
</evidence>
<sequence length="53" mass="5874">MKKETKIRVIILMNLILVALTLFALITGRILVTLVGIVCIINGLLALKRAKEE</sequence>
<evidence type="ECO:0000313" key="3">
    <source>
        <dbReference type="Proteomes" id="UP000028781"/>
    </source>
</evidence>
<reference evidence="2 3" key="1">
    <citation type="journal article" date="2015" name="Int. J. Syst. Evol. Microbiol.">
        <title>M ethanocaldococcus bathoardescens sp. nov., a hyperthermophilic methanogen isolated from a volcanically active deep-sea hydrothermal vent.</title>
        <authorList>
            <person name="Stewart L.C."/>
            <person name="Jung J.H."/>
            <person name="Kim Y.T."/>
            <person name="Kwon S.W."/>
            <person name="Park C.S."/>
            <person name="Holden J.F."/>
        </authorList>
    </citation>
    <scope>NUCLEOTIDE SEQUENCE [LARGE SCALE GENOMIC DNA]</scope>
    <source>
        <strain evidence="2 3">JH146</strain>
    </source>
</reference>
<dbReference type="EMBL" id="CP009149">
    <property type="protein sequence ID" value="AIJ05251.1"/>
    <property type="molecule type" value="Genomic_DNA"/>
</dbReference>
<evidence type="ECO:0000313" key="2">
    <source>
        <dbReference type="EMBL" id="AIJ05251.1"/>
    </source>
</evidence>
<dbReference type="HOGENOM" id="CLU_3057174_0_0_2"/>
<feature type="transmembrane region" description="Helical" evidence="1">
    <location>
        <begin position="30"/>
        <end position="47"/>
    </location>
</feature>
<keyword evidence="3" id="KW-1185">Reference proteome</keyword>
<name>A0A076LAN4_9EURY</name>
<dbReference type="Proteomes" id="UP000028781">
    <property type="component" value="Chromosome"/>
</dbReference>
<accession>A0A076LAN4</accession>
<proteinExistence type="predicted"/>
<gene>
    <name evidence="2" type="ORF">JH146_0401</name>
</gene>
<keyword evidence="1" id="KW-0812">Transmembrane</keyword>
<dbReference type="KEGG" id="mjh:JH146_0401"/>
<dbReference type="GeneID" id="24890996"/>
<organism evidence="2 3">
    <name type="scientific">Methanocaldococcus bathoardescens</name>
    <dbReference type="NCBI Taxonomy" id="1301915"/>
    <lineage>
        <taxon>Archaea</taxon>
        <taxon>Methanobacteriati</taxon>
        <taxon>Methanobacteriota</taxon>
        <taxon>Methanomada group</taxon>
        <taxon>Methanococci</taxon>
        <taxon>Methanococcales</taxon>
        <taxon>Methanocaldococcaceae</taxon>
        <taxon>Methanocaldococcus</taxon>
    </lineage>
</organism>
<keyword evidence="2" id="KW-0808">Transferase</keyword>
<dbReference type="OrthoDB" id="65733at2157"/>